<name>A0AAV3ZPN7_9GAST</name>
<sequence length="199" mass="22953">MDRPLLCRQTQREWTRFLELSSIHDLCITNTFFPTKPGNRMSWRHPDLVTGISWISSSHTVLSELCLQYSHLPQRWIDTDNSMIASKVQLQPRRIHRSKQKGRPRINAAMTSLPELQGRFASTIQEDLRNCLTTSAENRWNHIRDATFKSAVNTFGKREEKNPFGLKPKFPNSSQSSHPKKSCLAQLQTGPIRKDARCP</sequence>
<evidence type="ECO:0000313" key="2">
    <source>
        <dbReference type="EMBL" id="GFN96333.1"/>
    </source>
</evidence>
<reference evidence="2 3" key="1">
    <citation type="journal article" date="2021" name="Elife">
        <title>Chloroplast acquisition without the gene transfer in kleptoplastic sea slugs, Plakobranchus ocellatus.</title>
        <authorList>
            <person name="Maeda T."/>
            <person name="Takahashi S."/>
            <person name="Yoshida T."/>
            <person name="Shimamura S."/>
            <person name="Takaki Y."/>
            <person name="Nagai Y."/>
            <person name="Toyoda A."/>
            <person name="Suzuki Y."/>
            <person name="Arimoto A."/>
            <person name="Ishii H."/>
            <person name="Satoh N."/>
            <person name="Nishiyama T."/>
            <person name="Hasebe M."/>
            <person name="Maruyama T."/>
            <person name="Minagawa J."/>
            <person name="Obokata J."/>
            <person name="Shigenobu S."/>
        </authorList>
    </citation>
    <scope>NUCLEOTIDE SEQUENCE [LARGE SCALE GENOMIC DNA]</scope>
</reference>
<gene>
    <name evidence="2" type="ORF">PoB_002283900</name>
</gene>
<evidence type="ECO:0000313" key="3">
    <source>
        <dbReference type="Proteomes" id="UP000735302"/>
    </source>
</evidence>
<evidence type="ECO:0000256" key="1">
    <source>
        <dbReference type="SAM" id="MobiDB-lite"/>
    </source>
</evidence>
<accession>A0AAV3ZPN7</accession>
<comment type="caution">
    <text evidence="2">The sequence shown here is derived from an EMBL/GenBank/DDBJ whole genome shotgun (WGS) entry which is preliminary data.</text>
</comment>
<dbReference type="EMBL" id="BLXT01002667">
    <property type="protein sequence ID" value="GFN96333.1"/>
    <property type="molecule type" value="Genomic_DNA"/>
</dbReference>
<organism evidence="2 3">
    <name type="scientific">Plakobranchus ocellatus</name>
    <dbReference type="NCBI Taxonomy" id="259542"/>
    <lineage>
        <taxon>Eukaryota</taxon>
        <taxon>Metazoa</taxon>
        <taxon>Spiralia</taxon>
        <taxon>Lophotrochozoa</taxon>
        <taxon>Mollusca</taxon>
        <taxon>Gastropoda</taxon>
        <taxon>Heterobranchia</taxon>
        <taxon>Euthyneura</taxon>
        <taxon>Panpulmonata</taxon>
        <taxon>Sacoglossa</taxon>
        <taxon>Placobranchoidea</taxon>
        <taxon>Plakobranchidae</taxon>
        <taxon>Plakobranchus</taxon>
    </lineage>
</organism>
<dbReference type="AlphaFoldDB" id="A0AAV3ZPN7"/>
<protein>
    <submittedName>
        <fullName evidence="2">Uncharacterized protein</fullName>
    </submittedName>
</protein>
<keyword evidence="3" id="KW-1185">Reference proteome</keyword>
<proteinExistence type="predicted"/>
<dbReference type="Proteomes" id="UP000735302">
    <property type="component" value="Unassembled WGS sequence"/>
</dbReference>
<feature type="region of interest" description="Disordered" evidence="1">
    <location>
        <begin position="159"/>
        <end position="199"/>
    </location>
</feature>